<evidence type="ECO:0000313" key="16">
    <source>
        <dbReference type="Proteomes" id="UP000008370"/>
    </source>
</evidence>
<dbReference type="GO" id="GO:0046872">
    <property type="term" value="F:metal ion binding"/>
    <property type="evidence" value="ECO:0007669"/>
    <property type="project" value="UniProtKB-UniRule"/>
</dbReference>
<evidence type="ECO:0000256" key="12">
    <source>
        <dbReference type="ARBA" id="ARBA00025208"/>
    </source>
</evidence>
<evidence type="ECO:0000313" key="15">
    <source>
        <dbReference type="EMBL" id="EKM48046.1"/>
    </source>
</evidence>
<comment type="subcellular location">
    <subcellularLocation>
        <location evidence="2">Mitochondrion matrix</location>
    </subcellularLocation>
</comment>
<dbReference type="InterPro" id="IPR024077">
    <property type="entry name" value="Neurolysin/TOP_dom2"/>
</dbReference>
<dbReference type="InterPro" id="IPR033851">
    <property type="entry name" value="M3A_MIP"/>
</dbReference>
<dbReference type="STRING" id="650164.K5UF15"/>
<dbReference type="KEGG" id="pco:PHACADRAFT_214974"/>
<name>K5UF15_PHACS</name>
<dbReference type="OrthoDB" id="17530at2759"/>
<comment type="cofactor">
    <cofactor evidence="13">
        <name>Zn(2+)</name>
        <dbReference type="ChEBI" id="CHEBI:29105"/>
    </cofactor>
    <text evidence="13">Binds 1 zinc ion.</text>
</comment>
<dbReference type="EMBL" id="JH931509">
    <property type="protein sequence ID" value="EKM48046.1"/>
    <property type="molecule type" value="Genomic_DNA"/>
</dbReference>
<dbReference type="PANTHER" id="PTHR11804">
    <property type="entry name" value="PROTEASE M3 THIMET OLIGOPEPTIDASE-RELATED"/>
    <property type="match status" value="1"/>
</dbReference>
<evidence type="ECO:0000256" key="10">
    <source>
        <dbReference type="ARBA" id="ARBA00023049"/>
    </source>
</evidence>
<dbReference type="CDD" id="cd06457">
    <property type="entry name" value="M3A_MIP"/>
    <property type="match status" value="1"/>
</dbReference>
<comment type="catalytic activity">
    <reaction evidence="1">
        <text>Release of an N-terminal octapeptide as second stage of processing of some proteins imported into the mitochondrion.</text>
        <dbReference type="EC" id="3.4.24.59"/>
    </reaction>
</comment>
<dbReference type="Gene3D" id="1.10.1370.10">
    <property type="entry name" value="Neurolysin, domain 3"/>
    <property type="match status" value="1"/>
</dbReference>
<dbReference type="RefSeq" id="XP_007403402.1">
    <property type="nucleotide sequence ID" value="XM_007403340.1"/>
</dbReference>
<dbReference type="Pfam" id="PF01432">
    <property type="entry name" value="Peptidase_M3"/>
    <property type="match status" value="1"/>
</dbReference>
<dbReference type="GO" id="GO:0004222">
    <property type="term" value="F:metalloendopeptidase activity"/>
    <property type="evidence" value="ECO:0007669"/>
    <property type="project" value="UniProtKB-EC"/>
</dbReference>
<organism evidence="15 16">
    <name type="scientific">Phanerochaete carnosa (strain HHB-10118-sp)</name>
    <name type="common">White-rot fungus</name>
    <name type="synonym">Peniophora carnosa</name>
    <dbReference type="NCBI Taxonomy" id="650164"/>
    <lineage>
        <taxon>Eukaryota</taxon>
        <taxon>Fungi</taxon>
        <taxon>Dikarya</taxon>
        <taxon>Basidiomycota</taxon>
        <taxon>Agaricomycotina</taxon>
        <taxon>Agaricomycetes</taxon>
        <taxon>Polyporales</taxon>
        <taxon>Phanerochaetaceae</taxon>
        <taxon>Phanerochaete</taxon>
    </lineage>
</organism>
<evidence type="ECO:0000259" key="14">
    <source>
        <dbReference type="Pfam" id="PF01432"/>
    </source>
</evidence>
<proteinExistence type="inferred from homology"/>
<evidence type="ECO:0000256" key="9">
    <source>
        <dbReference type="ARBA" id="ARBA00022946"/>
    </source>
</evidence>
<dbReference type="GO" id="GO:0006627">
    <property type="term" value="P:protein processing involved in protein targeting to mitochondrion"/>
    <property type="evidence" value="ECO:0007669"/>
    <property type="project" value="TreeGrafter"/>
</dbReference>
<keyword evidence="5 13" id="KW-0645">Protease</keyword>
<evidence type="ECO:0000256" key="6">
    <source>
        <dbReference type="ARBA" id="ARBA00022723"/>
    </source>
</evidence>
<sequence>MLARTTRNVLLKQSRQTFSFRGCLQAKKATLSRGARTATTLSAPSPATGDDVDIIADFDIPYLTQPSSGLARTGMFGHEFLTTPMAFVELADSTLCRAQLLTHRIHKSKDSREELFKVVKHLDRLSDLLCGVIDLAELVRNAHPDPEWTQSAEHVYEKMCEFMNVLNTDVDLYHVLRAVLSDPEVFKSLGPEARETALIFWRDFEKSGINLPPDKRNKYVSLSSEILHLGRQFLNETASSRPPAVIKPHELTGLKDKAMGTRLRLQAQFTQRDLVVYPGSLQAQMIMHSAPEEEPRRKVYMAANSSTSGQIGILEDLLHARGELARLVGKPSFAHMTLADKMAKSPENVAHFLNALLDHTRPHARRALRTLSLRKQEHLHTSPFPTIQAWDRDYYCPPEPPAPPVSLPPLTLGTVFMGLSRLFRNLYGITLRLTKVTPGEVWHPDVRKLEVVDEKSGVIGWIYADLFARQGKPSGAAHYTVRCSRRTDDDDAHHDLDDAWDEGALRAIQLSDKFENAHRAKIPGSEGVFQLPVVVLLCEFTRP</sequence>
<keyword evidence="7 13" id="KW-0378">Hydrolase</keyword>
<evidence type="ECO:0000256" key="1">
    <source>
        <dbReference type="ARBA" id="ARBA00000436"/>
    </source>
</evidence>
<evidence type="ECO:0000256" key="3">
    <source>
        <dbReference type="ARBA" id="ARBA00006040"/>
    </source>
</evidence>
<accession>K5UF15</accession>
<dbReference type="PANTHER" id="PTHR11804:SF79">
    <property type="entry name" value="MITOCHONDRIAL INTERMEDIATE PEPTIDASE"/>
    <property type="match status" value="1"/>
</dbReference>
<dbReference type="EC" id="3.4.24.59" evidence="4"/>
<dbReference type="AlphaFoldDB" id="K5UF15"/>
<feature type="domain" description="Peptidase M3A/M3B catalytic" evidence="14">
    <location>
        <begin position="287"/>
        <end position="543"/>
    </location>
</feature>
<reference evidence="15 16" key="1">
    <citation type="journal article" date="2012" name="BMC Genomics">
        <title>Comparative genomics of the white-rot fungi, Phanerochaete carnosa and P. chrysosporium, to elucidate the genetic basis of the distinct wood types they colonize.</title>
        <authorList>
            <person name="Suzuki H."/>
            <person name="MacDonald J."/>
            <person name="Syed K."/>
            <person name="Salamov A."/>
            <person name="Hori C."/>
            <person name="Aerts A."/>
            <person name="Henrissat B."/>
            <person name="Wiebenga A."/>
            <person name="vanKuyk P.A."/>
            <person name="Barry K."/>
            <person name="Lindquist E."/>
            <person name="LaButti K."/>
            <person name="Lapidus A."/>
            <person name="Lucas S."/>
            <person name="Coutinho P."/>
            <person name="Gong Y."/>
            <person name="Samejima M."/>
            <person name="Mahadevan R."/>
            <person name="Abou-Zaid M."/>
            <person name="de Vries R.P."/>
            <person name="Igarashi K."/>
            <person name="Yadav J.S."/>
            <person name="Grigoriev I.V."/>
            <person name="Master E.R."/>
        </authorList>
    </citation>
    <scope>NUCLEOTIDE SEQUENCE [LARGE SCALE GENOMIC DNA]</scope>
    <source>
        <strain evidence="15 16">HHB-10118-sp</strain>
    </source>
</reference>
<evidence type="ECO:0000256" key="5">
    <source>
        <dbReference type="ARBA" id="ARBA00022670"/>
    </source>
</evidence>
<dbReference type="HOGENOM" id="CLU_001805_0_3_1"/>
<evidence type="ECO:0000256" key="11">
    <source>
        <dbReference type="ARBA" id="ARBA00023128"/>
    </source>
</evidence>
<dbReference type="GeneID" id="18913636"/>
<dbReference type="GO" id="GO:0006518">
    <property type="term" value="P:peptide metabolic process"/>
    <property type="evidence" value="ECO:0007669"/>
    <property type="project" value="TreeGrafter"/>
</dbReference>
<feature type="non-terminal residue" evidence="15">
    <location>
        <position position="543"/>
    </location>
</feature>
<keyword evidence="16" id="KW-1185">Reference proteome</keyword>
<evidence type="ECO:0000256" key="7">
    <source>
        <dbReference type="ARBA" id="ARBA00022801"/>
    </source>
</evidence>
<keyword evidence="9" id="KW-0809">Transit peptide</keyword>
<keyword evidence="10 13" id="KW-0482">Metalloprotease</keyword>
<keyword evidence="11" id="KW-0496">Mitochondrion</keyword>
<evidence type="ECO:0000256" key="2">
    <source>
        <dbReference type="ARBA" id="ARBA00004305"/>
    </source>
</evidence>
<dbReference type="InterPro" id="IPR001567">
    <property type="entry name" value="Pept_M3A_M3B_dom"/>
</dbReference>
<dbReference type="InParanoid" id="K5UF15"/>
<keyword evidence="6 13" id="KW-0479">Metal-binding</keyword>
<dbReference type="InterPro" id="IPR024079">
    <property type="entry name" value="MetalloPept_cat_dom_sf"/>
</dbReference>
<evidence type="ECO:0000256" key="4">
    <source>
        <dbReference type="ARBA" id="ARBA00012441"/>
    </source>
</evidence>
<dbReference type="Proteomes" id="UP000008370">
    <property type="component" value="Unassembled WGS sequence"/>
</dbReference>
<protein>
    <recommendedName>
        <fullName evidence="4">mitochondrial intermediate peptidase</fullName>
        <ecNumber evidence="4">3.4.24.59</ecNumber>
    </recommendedName>
</protein>
<dbReference type="SUPFAM" id="SSF55486">
    <property type="entry name" value="Metalloproteases ('zincins'), catalytic domain"/>
    <property type="match status" value="1"/>
</dbReference>
<keyword evidence="8 13" id="KW-0862">Zinc</keyword>
<dbReference type="InterPro" id="IPR045090">
    <property type="entry name" value="Pept_M3A_M3B"/>
</dbReference>
<dbReference type="FunCoup" id="K5UF15">
    <property type="interactions" value="341"/>
</dbReference>
<gene>
    <name evidence="15" type="ORF">PHACADRAFT_214974</name>
</gene>
<evidence type="ECO:0000256" key="8">
    <source>
        <dbReference type="ARBA" id="ARBA00022833"/>
    </source>
</evidence>
<evidence type="ECO:0000256" key="13">
    <source>
        <dbReference type="RuleBase" id="RU003435"/>
    </source>
</evidence>
<comment type="similarity">
    <text evidence="3 13">Belongs to the peptidase M3 family.</text>
</comment>
<dbReference type="GO" id="GO:0005759">
    <property type="term" value="C:mitochondrial matrix"/>
    <property type="evidence" value="ECO:0007669"/>
    <property type="project" value="UniProtKB-SubCell"/>
</dbReference>
<dbReference type="Gene3D" id="3.40.390.10">
    <property type="entry name" value="Collagenase (Catalytic Domain)"/>
    <property type="match status" value="1"/>
</dbReference>
<comment type="function">
    <text evidence="12">Cleaves proteins, imported into the mitochondrion, to their mature size. While most mitochondrial precursor proteins are processed to the mature form in one step by mitochondrial processing peptidase (MPP), the sequential cleavage by MIP of an octapeptide after initial processing by MPP is a required step for a subgroup of nuclear-encoded precursor proteins destined for the matrix or the inner membrane.</text>
</comment>